<feature type="region of interest" description="Disordered" evidence="1">
    <location>
        <begin position="301"/>
        <end position="378"/>
    </location>
</feature>
<organism evidence="3">
    <name type="scientific">Marseillevirus LCMAC101</name>
    <dbReference type="NCBI Taxonomy" id="2506602"/>
    <lineage>
        <taxon>Viruses</taxon>
        <taxon>Varidnaviria</taxon>
        <taxon>Bamfordvirae</taxon>
        <taxon>Nucleocytoviricota</taxon>
        <taxon>Megaviricetes</taxon>
        <taxon>Pimascovirales</taxon>
        <taxon>Pimascovirales incertae sedis</taxon>
        <taxon>Marseilleviridae</taxon>
    </lineage>
</organism>
<feature type="transmembrane region" description="Helical" evidence="2">
    <location>
        <begin position="50"/>
        <end position="70"/>
    </location>
</feature>
<dbReference type="NCBIfam" id="NF033632">
    <property type="entry name" value="SLATT_4"/>
    <property type="match status" value="1"/>
</dbReference>
<feature type="compositionally biased region" description="Basic and acidic residues" evidence="1">
    <location>
        <begin position="338"/>
        <end position="365"/>
    </location>
</feature>
<dbReference type="EMBL" id="MK500328">
    <property type="protein sequence ID" value="QBK86017.1"/>
    <property type="molecule type" value="Genomic_DNA"/>
</dbReference>
<feature type="compositionally biased region" description="Basic residues" evidence="1">
    <location>
        <begin position="303"/>
        <end position="315"/>
    </location>
</feature>
<gene>
    <name evidence="3" type="ORF">LCMAC101_06120</name>
</gene>
<keyword evidence="2" id="KW-0472">Membrane</keyword>
<keyword evidence="2" id="KW-0812">Transmembrane</keyword>
<evidence type="ECO:0000256" key="2">
    <source>
        <dbReference type="SAM" id="Phobius"/>
    </source>
</evidence>
<sequence>MDQNAHDQWIVARSKLWTPDLDKLLRKWKTQVGKKERGHRELARKYTRRHYMFGLPAVILATLITAGAFATFQECGECDDRQSTQCKAEVWVRLTIGILGIISIGLTSSVTFVNYQQIAEDHKSAADMFGERFRQIDSLLLIPGPFRGDPITVLQNIRSQYDNDVRNAPVLPKKYDYELTYNVIPHKPPSPGQVNIVIDPERKRRETAILGKLLTDEEESSDGSVTIPINEALDQRNQYDTDGEEDVCIGFDLDAVPDYTQTTAALAVAALTAKKRQQEQESLQNALKFELRRMEMHTQKLQYGKKRSGRKKVKERGKVKSKAEDSEEDVQEDSVSSEEVKEIKKEKASNRHLNPKDERSEKENVQGEDSSSSEDENN</sequence>
<name>A0A481YSU1_9VIRU</name>
<evidence type="ECO:0008006" key="4">
    <source>
        <dbReference type="Google" id="ProtNLM"/>
    </source>
</evidence>
<feature type="compositionally biased region" description="Acidic residues" evidence="1">
    <location>
        <begin position="325"/>
        <end position="336"/>
    </location>
</feature>
<feature type="transmembrane region" description="Helical" evidence="2">
    <location>
        <begin position="90"/>
        <end position="113"/>
    </location>
</feature>
<proteinExistence type="predicted"/>
<protein>
    <recommendedName>
        <fullName evidence="4">Transmembrane protein</fullName>
    </recommendedName>
</protein>
<accession>A0A481YSU1</accession>
<reference evidence="3" key="1">
    <citation type="journal article" date="2019" name="MBio">
        <title>Virus Genomes from Deep Sea Sediments Expand the Ocean Megavirome and Support Independent Origins of Viral Gigantism.</title>
        <authorList>
            <person name="Backstrom D."/>
            <person name="Yutin N."/>
            <person name="Jorgensen S.L."/>
            <person name="Dharamshi J."/>
            <person name="Homa F."/>
            <person name="Zaremba-Niedwiedzka K."/>
            <person name="Spang A."/>
            <person name="Wolf Y.I."/>
            <person name="Koonin E.V."/>
            <person name="Ettema T.J."/>
        </authorList>
    </citation>
    <scope>NUCLEOTIDE SEQUENCE</scope>
</reference>
<keyword evidence="2" id="KW-1133">Transmembrane helix</keyword>
<evidence type="ECO:0000313" key="3">
    <source>
        <dbReference type="EMBL" id="QBK86017.1"/>
    </source>
</evidence>
<evidence type="ECO:0000256" key="1">
    <source>
        <dbReference type="SAM" id="MobiDB-lite"/>
    </source>
</evidence>